<protein>
    <submittedName>
        <fullName evidence="1">Uncharacterized protein</fullName>
    </submittedName>
</protein>
<sequence length="85" mass="9130">MEIACAPLFSAAANTSVRSPPVPRWEQDFQVGSPARPSPSEPYRVEYGRVAYGVVAHEALSLPTEHHGARIIPAAALITLHAVQD</sequence>
<keyword evidence="2" id="KW-1185">Reference proteome</keyword>
<dbReference type="Proteomes" id="UP000006637">
    <property type="component" value="Chromosome"/>
</dbReference>
<dbReference type="AlphaFoldDB" id="Q1ATR3"/>
<gene>
    <name evidence="1" type="ordered locus">Rxyl_2285</name>
</gene>
<accession>Q1ATR3</accession>
<proteinExistence type="predicted"/>
<reference evidence="1 2" key="1">
    <citation type="submission" date="2006-06" db="EMBL/GenBank/DDBJ databases">
        <title>Complete sequence of Rubrobacter xylanophilus DSM 9941.</title>
        <authorList>
            <consortium name="US DOE Joint Genome Institute"/>
            <person name="Copeland A."/>
            <person name="Lucas S."/>
            <person name="Lapidus A."/>
            <person name="Barry K."/>
            <person name="Detter J.C."/>
            <person name="Glavina del Rio T."/>
            <person name="Hammon N."/>
            <person name="Israni S."/>
            <person name="Dalin E."/>
            <person name="Tice H."/>
            <person name="Pitluck S."/>
            <person name="Munk A.C."/>
            <person name="Brettin T."/>
            <person name="Bruce D."/>
            <person name="Han C."/>
            <person name="Tapia R."/>
            <person name="Gilna P."/>
            <person name="Schmutz J."/>
            <person name="Larimer F."/>
            <person name="Land M."/>
            <person name="Hauser L."/>
            <person name="Kyrpides N."/>
            <person name="Lykidis A."/>
            <person name="da Costa M.S."/>
            <person name="Rainey F.A."/>
            <person name="Empadinhas N."/>
            <person name="Jolivet E."/>
            <person name="Battista J.R."/>
            <person name="Richardson P."/>
        </authorList>
    </citation>
    <scope>NUCLEOTIDE SEQUENCE [LARGE SCALE GENOMIC DNA]</scope>
    <source>
        <strain evidence="2">DSM 9941 / NBRC 16129 / PRD-1</strain>
    </source>
</reference>
<organism evidence="1 2">
    <name type="scientific">Rubrobacter xylanophilus (strain DSM 9941 / JCM 11954 / NBRC 16129 / PRD-1)</name>
    <dbReference type="NCBI Taxonomy" id="266117"/>
    <lineage>
        <taxon>Bacteria</taxon>
        <taxon>Bacillati</taxon>
        <taxon>Actinomycetota</taxon>
        <taxon>Rubrobacteria</taxon>
        <taxon>Rubrobacterales</taxon>
        <taxon>Rubrobacteraceae</taxon>
        <taxon>Rubrobacter</taxon>
    </lineage>
</organism>
<evidence type="ECO:0000313" key="1">
    <source>
        <dbReference type="EMBL" id="ABG05215.1"/>
    </source>
</evidence>
<dbReference type="HOGENOM" id="CLU_2510653_0_0_11"/>
<dbReference type="STRING" id="266117.Rxyl_2285"/>
<name>Q1ATR3_RUBXD</name>
<evidence type="ECO:0000313" key="2">
    <source>
        <dbReference type="Proteomes" id="UP000006637"/>
    </source>
</evidence>
<dbReference type="EMBL" id="CP000386">
    <property type="protein sequence ID" value="ABG05215.1"/>
    <property type="molecule type" value="Genomic_DNA"/>
</dbReference>
<dbReference type="KEGG" id="rxy:Rxyl_2285"/>